<dbReference type="InterPro" id="IPR036390">
    <property type="entry name" value="WH_DNA-bd_sf"/>
</dbReference>
<dbReference type="InterPro" id="IPR000524">
    <property type="entry name" value="Tscrpt_reg_HTH_GntR"/>
</dbReference>
<dbReference type="InterPro" id="IPR036388">
    <property type="entry name" value="WH-like_DNA-bd_sf"/>
</dbReference>
<dbReference type="InterPro" id="IPR028978">
    <property type="entry name" value="Chorismate_lyase_/UTRA_dom_sf"/>
</dbReference>
<dbReference type="OrthoDB" id="9815017at2"/>
<reference evidence="6 7" key="1">
    <citation type="submission" date="2017-05" db="EMBL/GenBank/DDBJ databases">
        <authorList>
            <person name="Varghese N."/>
            <person name="Submissions S."/>
        </authorList>
    </citation>
    <scope>NUCLEOTIDE SEQUENCE [LARGE SCALE GENOMIC DNA]</scope>
    <source>
        <strain evidence="6 7">DSM 45474</strain>
    </source>
</reference>
<dbReference type="Pfam" id="PF07702">
    <property type="entry name" value="UTRA"/>
    <property type="match status" value="1"/>
</dbReference>
<dbReference type="Gene3D" id="3.40.1410.10">
    <property type="entry name" value="Chorismate lyase-like"/>
    <property type="match status" value="1"/>
</dbReference>
<gene>
    <name evidence="6" type="ORF">SAMN06264849_10118</name>
</gene>
<dbReference type="FunFam" id="3.40.1410.10:FF:000008">
    <property type="entry name" value="Transcriptional regulator, GntR family"/>
    <property type="match status" value="1"/>
</dbReference>
<evidence type="ECO:0000256" key="1">
    <source>
        <dbReference type="ARBA" id="ARBA00022491"/>
    </source>
</evidence>
<dbReference type="GO" id="GO:0045892">
    <property type="term" value="P:negative regulation of DNA-templated transcription"/>
    <property type="evidence" value="ECO:0007669"/>
    <property type="project" value="TreeGrafter"/>
</dbReference>
<evidence type="ECO:0000256" key="2">
    <source>
        <dbReference type="ARBA" id="ARBA00023015"/>
    </source>
</evidence>
<keyword evidence="4" id="KW-0804">Transcription</keyword>
<dbReference type="Proteomes" id="UP000315636">
    <property type="component" value="Unassembled WGS sequence"/>
</dbReference>
<evidence type="ECO:0000256" key="3">
    <source>
        <dbReference type="ARBA" id="ARBA00023125"/>
    </source>
</evidence>
<feature type="domain" description="HTH gntR-type" evidence="5">
    <location>
        <begin position="1"/>
        <end position="69"/>
    </location>
</feature>
<dbReference type="Gene3D" id="1.10.10.10">
    <property type="entry name" value="Winged helix-like DNA-binding domain superfamily/Winged helix DNA-binding domain"/>
    <property type="match status" value="1"/>
</dbReference>
<dbReference type="SMART" id="SM00866">
    <property type="entry name" value="UTRA"/>
    <property type="match status" value="1"/>
</dbReference>
<dbReference type="CDD" id="cd07377">
    <property type="entry name" value="WHTH_GntR"/>
    <property type="match status" value="1"/>
</dbReference>
<dbReference type="PANTHER" id="PTHR44846">
    <property type="entry name" value="MANNOSYL-D-GLYCERATE TRANSPORT/METABOLISM SYSTEM REPRESSOR MNGR-RELATED"/>
    <property type="match status" value="1"/>
</dbReference>
<dbReference type="PRINTS" id="PR00035">
    <property type="entry name" value="HTHGNTR"/>
</dbReference>
<accession>A0A521AB14</accession>
<dbReference type="InterPro" id="IPR050679">
    <property type="entry name" value="Bact_HTH_transcr_reg"/>
</dbReference>
<dbReference type="GO" id="GO:0003677">
    <property type="term" value="F:DNA binding"/>
    <property type="evidence" value="ECO:0007669"/>
    <property type="project" value="UniProtKB-KW"/>
</dbReference>
<evidence type="ECO:0000256" key="4">
    <source>
        <dbReference type="ARBA" id="ARBA00023163"/>
    </source>
</evidence>
<dbReference type="GO" id="GO:0003700">
    <property type="term" value="F:DNA-binding transcription factor activity"/>
    <property type="evidence" value="ECO:0007669"/>
    <property type="project" value="InterPro"/>
</dbReference>
<dbReference type="AlphaFoldDB" id="A0A521AB14"/>
<name>A0A521AB14_9BACL</name>
<dbReference type="PROSITE" id="PS50949">
    <property type="entry name" value="HTH_GNTR"/>
    <property type="match status" value="1"/>
</dbReference>
<dbReference type="SUPFAM" id="SSF46785">
    <property type="entry name" value="Winged helix' DNA-binding domain"/>
    <property type="match status" value="1"/>
</dbReference>
<dbReference type="PANTHER" id="PTHR44846:SF5">
    <property type="entry name" value="HTH-TYPE TRANSCRIPTIONAL REGULATOR GMUR"/>
    <property type="match status" value="1"/>
</dbReference>
<keyword evidence="1" id="KW-0678">Repressor</keyword>
<dbReference type="RefSeq" id="WP_142503739.1">
    <property type="nucleotide sequence ID" value="NZ_FXTI01000001.1"/>
</dbReference>
<sequence length="237" mass="27635">MNKYEQISNVIRDRIKEGVYSMDEVIPDELTLSKEFECSRMTIKRALDILVMEGLLYRKRGHGTFIVRSAVKNNLVNVVDRETVGLTRLLRHKQITSKVLTFEVMFPTEDVARHLSIDQNTPVYHIVRLRIVDQEPYVIERTYMATNLIKGITEEVLHSSIYQYITETLGLTIAGSHRRIKADKPNKLDQEYLECAVDDPILEVEHVVYLDTGEPFEYSFARHRYDKFVISTVNIKR</sequence>
<keyword evidence="7" id="KW-1185">Reference proteome</keyword>
<evidence type="ECO:0000313" key="7">
    <source>
        <dbReference type="Proteomes" id="UP000315636"/>
    </source>
</evidence>
<dbReference type="InterPro" id="IPR011663">
    <property type="entry name" value="UTRA"/>
</dbReference>
<evidence type="ECO:0000313" key="6">
    <source>
        <dbReference type="EMBL" id="SMO31931.1"/>
    </source>
</evidence>
<protein>
    <submittedName>
        <fullName evidence="6">GntR family transcriptional regulator</fullName>
    </submittedName>
</protein>
<dbReference type="FunFam" id="1.10.10.10:FF:000079">
    <property type="entry name" value="GntR family transcriptional regulator"/>
    <property type="match status" value="1"/>
</dbReference>
<keyword evidence="3" id="KW-0238">DNA-binding</keyword>
<dbReference type="SUPFAM" id="SSF64288">
    <property type="entry name" value="Chorismate lyase-like"/>
    <property type="match status" value="1"/>
</dbReference>
<keyword evidence="2" id="KW-0805">Transcription regulation</keyword>
<proteinExistence type="predicted"/>
<dbReference type="EMBL" id="FXTI01000001">
    <property type="protein sequence ID" value="SMO31931.1"/>
    <property type="molecule type" value="Genomic_DNA"/>
</dbReference>
<dbReference type="Pfam" id="PF00392">
    <property type="entry name" value="GntR"/>
    <property type="match status" value="1"/>
</dbReference>
<dbReference type="SMART" id="SM00345">
    <property type="entry name" value="HTH_GNTR"/>
    <property type="match status" value="1"/>
</dbReference>
<evidence type="ECO:0000259" key="5">
    <source>
        <dbReference type="PROSITE" id="PS50949"/>
    </source>
</evidence>
<organism evidence="6 7">
    <name type="scientific">Melghirimyces algeriensis</name>
    <dbReference type="NCBI Taxonomy" id="910412"/>
    <lineage>
        <taxon>Bacteria</taxon>
        <taxon>Bacillati</taxon>
        <taxon>Bacillota</taxon>
        <taxon>Bacilli</taxon>
        <taxon>Bacillales</taxon>
        <taxon>Thermoactinomycetaceae</taxon>
        <taxon>Melghirimyces</taxon>
    </lineage>
</organism>